<keyword evidence="1" id="KW-0175">Coiled coil</keyword>
<reference evidence="3 4" key="1">
    <citation type="submission" date="2024-04" db="EMBL/GenBank/DDBJ databases">
        <title>Phyllosticta paracitricarpa is synonymous to the EU quarantine fungus P. citricarpa based on phylogenomic analyses.</title>
        <authorList>
            <consortium name="Lawrence Berkeley National Laboratory"/>
            <person name="Van Ingen-Buijs V.A."/>
            <person name="Van Westerhoven A.C."/>
            <person name="Haridas S."/>
            <person name="Skiadas P."/>
            <person name="Martin F."/>
            <person name="Groenewald J.Z."/>
            <person name="Crous P.W."/>
            <person name="Seidl M.F."/>
        </authorList>
    </citation>
    <scope>NUCLEOTIDE SEQUENCE [LARGE SCALE GENOMIC DNA]</scope>
    <source>
        <strain evidence="3 4">CBS 123371</strain>
    </source>
</reference>
<evidence type="ECO:0000313" key="4">
    <source>
        <dbReference type="Proteomes" id="UP001363622"/>
    </source>
</evidence>
<organism evidence="3 4">
    <name type="scientific">Phyllosticta citriasiana</name>
    <dbReference type="NCBI Taxonomy" id="595635"/>
    <lineage>
        <taxon>Eukaryota</taxon>
        <taxon>Fungi</taxon>
        <taxon>Dikarya</taxon>
        <taxon>Ascomycota</taxon>
        <taxon>Pezizomycotina</taxon>
        <taxon>Dothideomycetes</taxon>
        <taxon>Dothideomycetes incertae sedis</taxon>
        <taxon>Botryosphaeriales</taxon>
        <taxon>Phyllostictaceae</taxon>
        <taxon>Phyllosticta</taxon>
    </lineage>
</organism>
<protein>
    <recommendedName>
        <fullName evidence="5">Kinetochore protein SPC25</fullName>
    </recommendedName>
</protein>
<feature type="coiled-coil region" evidence="1">
    <location>
        <begin position="186"/>
        <end position="255"/>
    </location>
</feature>
<feature type="compositionally biased region" description="Low complexity" evidence="2">
    <location>
        <begin position="65"/>
        <end position="74"/>
    </location>
</feature>
<evidence type="ECO:0000313" key="3">
    <source>
        <dbReference type="EMBL" id="KAK7515391.1"/>
    </source>
</evidence>
<dbReference type="EMBL" id="JBBPHU010000007">
    <property type="protein sequence ID" value="KAK7515391.1"/>
    <property type="molecule type" value="Genomic_DNA"/>
</dbReference>
<feature type="compositionally biased region" description="Polar residues" evidence="2">
    <location>
        <begin position="43"/>
        <end position="58"/>
    </location>
</feature>
<evidence type="ECO:0000256" key="2">
    <source>
        <dbReference type="SAM" id="MobiDB-lite"/>
    </source>
</evidence>
<feature type="compositionally biased region" description="Polar residues" evidence="2">
    <location>
        <begin position="23"/>
        <end position="35"/>
    </location>
</feature>
<accession>A0ABR1KI36</accession>
<name>A0ABR1KI36_9PEZI</name>
<proteinExistence type="predicted"/>
<gene>
    <name evidence="3" type="ORF">IWZ03DRAFT_406980</name>
</gene>
<feature type="region of interest" description="Disordered" evidence="2">
    <location>
        <begin position="14"/>
        <end position="82"/>
    </location>
</feature>
<dbReference type="Proteomes" id="UP001363622">
    <property type="component" value="Unassembled WGS sequence"/>
</dbReference>
<feature type="region of interest" description="Disordered" evidence="2">
    <location>
        <begin position="323"/>
        <end position="345"/>
    </location>
</feature>
<sequence length="345" mass="38151">MAWFTGAMTSKPLDRSLIRPHSPTLSSDAPSSTAPCQIPPTLVQPTVTKSYSEASSSAPVVLTPRSSSGSSSRSKSCHEPVPPECAADAFEADVALCIEQFPDVMTATMSDVTQHMERLRWNLPPAKGNLEVELAACVERFCDDVGETMGMSMRRLKGLPGADGCEVKVEERTGGMVMAKELDGVKAEHAKEIDGLNKKIERHEDMMKEIDNTKTEHDKKIESLNREIERHERLVAEVRASNKDLQSQIRRIHNKFQEWYDTGFNPRTIGWFFPNLSEGGGARALNLQVDDVLYEDIESFIEAVEAAWRTVPEDVMRRNLPPSASQAALTRGTHLSSAKPSVTKS</sequence>
<keyword evidence="4" id="KW-1185">Reference proteome</keyword>
<evidence type="ECO:0000256" key="1">
    <source>
        <dbReference type="SAM" id="Coils"/>
    </source>
</evidence>
<evidence type="ECO:0008006" key="5">
    <source>
        <dbReference type="Google" id="ProtNLM"/>
    </source>
</evidence>
<comment type="caution">
    <text evidence="3">The sequence shown here is derived from an EMBL/GenBank/DDBJ whole genome shotgun (WGS) entry which is preliminary data.</text>
</comment>